<dbReference type="GO" id="GO:0016020">
    <property type="term" value="C:membrane"/>
    <property type="evidence" value="ECO:0007669"/>
    <property type="project" value="UniProtKB-SubCell"/>
</dbReference>
<organism evidence="5 6">
    <name type="scientific">Stephania yunnanensis</name>
    <dbReference type="NCBI Taxonomy" id="152371"/>
    <lineage>
        <taxon>Eukaryota</taxon>
        <taxon>Viridiplantae</taxon>
        <taxon>Streptophyta</taxon>
        <taxon>Embryophyta</taxon>
        <taxon>Tracheophyta</taxon>
        <taxon>Spermatophyta</taxon>
        <taxon>Magnoliopsida</taxon>
        <taxon>Ranunculales</taxon>
        <taxon>Menispermaceae</taxon>
        <taxon>Menispermoideae</taxon>
        <taxon>Cissampelideae</taxon>
        <taxon>Stephania</taxon>
    </lineage>
</organism>
<feature type="transmembrane region" description="Helical" evidence="4">
    <location>
        <begin position="28"/>
        <end position="45"/>
    </location>
</feature>
<protein>
    <submittedName>
        <fullName evidence="5">Uncharacterized protein</fullName>
    </submittedName>
</protein>
<accession>A0AAP0Q2D3</accession>
<comment type="subcellular location">
    <subcellularLocation>
        <location evidence="1">Membrane</location>
    </subcellularLocation>
</comment>
<name>A0AAP0Q2D3_9MAGN</name>
<keyword evidence="3 4" id="KW-0472">Membrane</keyword>
<evidence type="ECO:0000256" key="3">
    <source>
        <dbReference type="ARBA" id="ARBA00023136"/>
    </source>
</evidence>
<proteinExistence type="inferred from homology"/>
<gene>
    <name evidence="5" type="ORF">Syun_004261</name>
</gene>
<dbReference type="EMBL" id="JBBNAF010000002">
    <property type="protein sequence ID" value="KAK9163359.1"/>
    <property type="molecule type" value="Genomic_DNA"/>
</dbReference>
<evidence type="ECO:0000256" key="4">
    <source>
        <dbReference type="SAM" id="Phobius"/>
    </source>
</evidence>
<dbReference type="GO" id="GO:0008610">
    <property type="term" value="P:lipid biosynthetic process"/>
    <property type="evidence" value="ECO:0007669"/>
    <property type="project" value="UniProtKB-ARBA"/>
</dbReference>
<evidence type="ECO:0000256" key="2">
    <source>
        <dbReference type="ARBA" id="ARBA00010441"/>
    </source>
</evidence>
<comment type="similarity">
    <text evidence="2">Belongs to the CDP-alcohol phosphatidyltransferase class-I family.</text>
</comment>
<evidence type="ECO:0000256" key="1">
    <source>
        <dbReference type="ARBA" id="ARBA00004370"/>
    </source>
</evidence>
<evidence type="ECO:0000313" key="6">
    <source>
        <dbReference type="Proteomes" id="UP001420932"/>
    </source>
</evidence>
<sequence>MGYISPHGVAALHKCKYNGVDHSYVAKYVLQLFWIRFVILFPLWMPQVS</sequence>
<dbReference type="InterPro" id="IPR014472">
    <property type="entry name" value="CHOPT"/>
</dbReference>
<dbReference type="PANTHER" id="PTHR10414">
    <property type="entry name" value="ETHANOLAMINEPHOSPHOTRANSFERASE"/>
    <property type="match status" value="1"/>
</dbReference>
<comment type="caution">
    <text evidence="5">The sequence shown here is derived from an EMBL/GenBank/DDBJ whole genome shotgun (WGS) entry which is preliminary data.</text>
</comment>
<dbReference type="PANTHER" id="PTHR10414:SF37">
    <property type="entry name" value="BB IN A BOXCAR, ISOFORM C"/>
    <property type="match status" value="1"/>
</dbReference>
<keyword evidence="4" id="KW-1133">Transmembrane helix</keyword>
<reference evidence="5 6" key="1">
    <citation type="submission" date="2024-01" db="EMBL/GenBank/DDBJ databases">
        <title>Genome assemblies of Stephania.</title>
        <authorList>
            <person name="Yang L."/>
        </authorList>
    </citation>
    <scope>NUCLEOTIDE SEQUENCE [LARGE SCALE GENOMIC DNA]</scope>
    <source>
        <strain evidence="5">YNDBR</strain>
        <tissue evidence="5">Leaf</tissue>
    </source>
</reference>
<dbReference type="Proteomes" id="UP001420932">
    <property type="component" value="Unassembled WGS sequence"/>
</dbReference>
<keyword evidence="4" id="KW-0812">Transmembrane</keyword>
<dbReference type="AlphaFoldDB" id="A0AAP0Q2D3"/>
<keyword evidence="6" id="KW-1185">Reference proteome</keyword>
<evidence type="ECO:0000313" key="5">
    <source>
        <dbReference type="EMBL" id="KAK9163359.1"/>
    </source>
</evidence>